<dbReference type="Proteomes" id="UP000373449">
    <property type="component" value="Unassembled WGS sequence"/>
</dbReference>
<evidence type="ECO:0000313" key="3">
    <source>
        <dbReference type="Proteomes" id="UP000373449"/>
    </source>
</evidence>
<dbReference type="EMBL" id="CAADJA010000002">
    <property type="protein sequence ID" value="VFS51429.1"/>
    <property type="molecule type" value="Genomic_DNA"/>
</dbReference>
<dbReference type="AlphaFoldDB" id="A0A485A1N1"/>
<evidence type="ECO:0000256" key="1">
    <source>
        <dbReference type="SAM" id="MobiDB-lite"/>
    </source>
</evidence>
<name>A0A485A1N1_9GAMM</name>
<gene>
    <name evidence="2" type="ORF">NCTC12282_05072</name>
</gene>
<feature type="region of interest" description="Disordered" evidence="1">
    <location>
        <begin position="1"/>
        <end position="22"/>
    </location>
</feature>
<proteinExistence type="predicted"/>
<protein>
    <submittedName>
        <fullName evidence="2">Uncharacterized protein</fullName>
    </submittedName>
</protein>
<accession>A0A485A1N1</accession>
<reference evidence="2 3" key="1">
    <citation type="submission" date="2019-03" db="EMBL/GenBank/DDBJ databases">
        <authorList>
            <consortium name="Pathogen Informatics"/>
        </authorList>
    </citation>
    <scope>NUCLEOTIDE SEQUENCE [LARGE SCALE GENOMIC DNA]</scope>
    <source>
        <strain evidence="2 3">NCTC12282</strain>
    </source>
</reference>
<organism evidence="2 3">
    <name type="scientific">Budvicia aquatica</name>
    <dbReference type="NCBI Taxonomy" id="82979"/>
    <lineage>
        <taxon>Bacteria</taxon>
        <taxon>Pseudomonadati</taxon>
        <taxon>Pseudomonadota</taxon>
        <taxon>Gammaproteobacteria</taxon>
        <taxon>Enterobacterales</taxon>
        <taxon>Budviciaceae</taxon>
        <taxon>Budvicia</taxon>
    </lineage>
</organism>
<evidence type="ECO:0000313" key="2">
    <source>
        <dbReference type="EMBL" id="VFS51429.1"/>
    </source>
</evidence>
<sequence>MTSQDPNAPDFQEPKNTLNIAGQDWHPSRTMKVFNGAPIYLGYQSSAFGFTGRSVFQRALYPLKSFLQSMVADNMVSQKAGVLVAKTAQNTSVLSGLMAAAGMIKRELLNQQKMMGY</sequence>